<feature type="domain" description="MobA-like NTP transferase" evidence="5">
    <location>
        <begin position="105"/>
        <end position="210"/>
    </location>
</feature>
<evidence type="ECO:0000256" key="2">
    <source>
        <dbReference type="ARBA" id="ARBA00022695"/>
    </source>
</evidence>
<evidence type="ECO:0000256" key="1">
    <source>
        <dbReference type="ARBA" id="ARBA00022679"/>
    </source>
</evidence>
<keyword evidence="1" id="KW-0808">Transferase</keyword>
<dbReference type="PANTHER" id="PTHR43584">
    <property type="entry name" value="NUCLEOTIDYL TRANSFERASE"/>
    <property type="match status" value="1"/>
</dbReference>
<keyword evidence="4" id="KW-0472">Membrane</keyword>
<keyword evidence="7" id="KW-1185">Reference proteome</keyword>
<feature type="transmembrane region" description="Helical" evidence="4">
    <location>
        <begin position="601"/>
        <end position="623"/>
    </location>
</feature>
<dbReference type="AlphaFoldDB" id="A0AB34KA89"/>
<evidence type="ECO:0000313" key="6">
    <source>
        <dbReference type="EMBL" id="KAL1530117.1"/>
    </source>
</evidence>
<feature type="transmembrane region" description="Helical" evidence="4">
    <location>
        <begin position="782"/>
        <end position="801"/>
    </location>
</feature>
<dbReference type="PANTHER" id="PTHR43584:SF8">
    <property type="entry name" value="N-ACETYLMURAMATE ALPHA-1-PHOSPHATE URIDYLYLTRANSFERASE"/>
    <property type="match status" value="1"/>
</dbReference>
<dbReference type="Gene3D" id="3.90.550.10">
    <property type="entry name" value="Spore Coat Polysaccharide Biosynthesis Protein SpsA, Chain A"/>
    <property type="match status" value="1"/>
</dbReference>
<organism evidence="6 7">
    <name type="scientific">Prymnesium parvum</name>
    <name type="common">Toxic golden alga</name>
    <dbReference type="NCBI Taxonomy" id="97485"/>
    <lineage>
        <taxon>Eukaryota</taxon>
        <taxon>Haptista</taxon>
        <taxon>Haptophyta</taxon>
        <taxon>Prymnesiophyceae</taxon>
        <taxon>Prymnesiales</taxon>
        <taxon>Prymnesiaceae</taxon>
        <taxon>Prymnesium</taxon>
    </lineage>
</organism>
<dbReference type="InterPro" id="IPR029044">
    <property type="entry name" value="Nucleotide-diphossugar_trans"/>
</dbReference>
<evidence type="ECO:0000256" key="4">
    <source>
        <dbReference type="SAM" id="Phobius"/>
    </source>
</evidence>
<feature type="transmembrane region" description="Helical" evidence="4">
    <location>
        <begin position="643"/>
        <end position="662"/>
    </location>
</feature>
<dbReference type="SUPFAM" id="SSF53448">
    <property type="entry name" value="Nucleotide-diphospho-sugar transferases"/>
    <property type="match status" value="1"/>
</dbReference>
<dbReference type="GO" id="GO:0016779">
    <property type="term" value="F:nucleotidyltransferase activity"/>
    <property type="evidence" value="ECO:0007669"/>
    <property type="project" value="UniProtKB-KW"/>
</dbReference>
<dbReference type="Pfam" id="PF12804">
    <property type="entry name" value="NTP_transf_3"/>
    <property type="match status" value="1"/>
</dbReference>
<comment type="caution">
    <text evidence="6">The sequence shown here is derived from an EMBL/GenBank/DDBJ whole genome shotgun (WGS) entry which is preliminary data.</text>
</comment>
<keyword evidence="2" id="KW-0548">Nucleotidyltransferase</keyword>
<feature type="compositionally biased region" description="Polar residues" evidence="3">
    <location>
        <begin position="439"/>
        <end position="453"/>
    </location>
</feature>
<keyword evidence="4" id="KW-0812">Transmembrane</keyword>
<protein>
    <recommendedName>
        <fullName evidence="5">MobA-like NTP transferase domain-containing protein</fullName>
    </recommendedName>
</protein>
<feature type="transmembrane region" description="Helical" evidence="4">
    <location>
        <begin position="751"/>
        <end position="770"/>
    </location>
</feature>
<evidence type="ECO:0000313" key="7">
    <source>
        <dbReference type="Proteomes" id="UP001515480"/>
    </source>
</evidence>
<reference evidence="6 7" key="1">
    <citation type="journal article" date="2024" name="Science">
        <title>Giant polyketide synthase enzymes in the biosynthesis of giant marine polyether toxins.</title>
        <authorList>
            <person name="Fallon T.R."/>
            <person name="Shende V.V."/>
            <person name="Wierzbicki I.H."/>
            <person name="Pendleton A.L."/>
            <person name="Watervoot N.F."/>
            <person name="Auber R.P."/>
            <person name="Gonzalez D.J."/>
            <person name="Wisecaver J.H."/>
            <person name="Moore B.S."/>
        </authorList>
    </citation>
    <scope>NUCLEOTIDE SEQUENCE [LARGE SCALE GENOMIC DNA]</scope>
    <source>
        <strain evidence="6 7">12B1</strain>
    </source>
</reference>
<keyword evidence="4" id="KW-1133">Transmembrane helix</keyword>
<feature type="transmembrane region" description="Helical" evidence="4">
    <location>
        <begin position="674"/>
        <end position="693"/>
    </location>
</feature>
<gene>
    <name evidence="6" type="ORF">AB1Y20_001037</name>
</gene>
<name>A0AB34KA89_PRYPA</name>
<evidence type="ECO:0000256" key="3">
    <source>
        <dbReference type="SAM" id="MobiDB-lite"/>
    </source>
</evidence>
<dbReference type="EMBL" id="JBGBPQ010000001">
    <property type="protein sequence ID" value="KAL1530117.1"/>
    <property type="molecule type" value="Genomic_DNA"/>
</dbReference>
<feature type="region of interest" description="Disordered" evidence="3">
    <location>
        <begin position="417"/>
        <end position="456"/>
    </location>
</feature>
<dbReference type="InterPro" id="IPR050065">
    <property type="entry name" value="GlmU-like"/>
</dbReference>
<proteinExistence type="predicted"/>
<evidence type="ECO:0000259" key="5">
    <source>
        <dbReference type="Pfam" id="PF12804"/>
    </source>
</evidence>
<dbReference type="InterPro" id="IPR025877">
    <property type="entry name" value="MobA-like_NTP_Trfase"/>
</dbReference>
<sequence length="812" mass="85356">MEHVLRDIRAVAAPSANGSPTVPAEVRAINLVQLAALVGCSVDELANGMYRDEARRTSAEGLVAQASEEVAFQSCPRYSAPEPAGVEVAVISLASRPSVLDSAAPKCLSMMGKQPLISHVLTQLFEGGIRRVVIVLGANGLLIRQHIALLPVAAKLRLDFVDVGTNYKDGFARSILAAAPSVGPGPFLLCTADHIFDESLVREMRLALGKNTWSETLSAIALVETDVGSRAASLPPTAVNVLLEKASADGQLITRIGKNIDSLEPSGVEAGLYACTQAVFTALATFLHKQYFTVAQAMQQLADEKKLGAVLTNGRNWFAVETPSQLTSVVNDTLHGGETSFPWQVSLLRVDSFSHMGLPGDAAREPQAQRLVLPISDATSYTSMPTNDHHAQHQAFALVPLAVAPLSALGTERALGSPLREPLLPTRTSPRHSRESTHTTHLSSPQPDGSGTLASAARLGDDGCALAIGLAPDADIGQTAYLIDLPGMQQQSKQAGGTADGLMLAVPARTAGYSLLGIPVNLLPSSVQAVKLERLDKPDIPKSPSAWSVVSPQHHTVQMTVEKQVPIFGWCLLTFALVGSQSAGAASDLQQHGRSEGDHTFLRCAWRGFATSILMVLVTVAFSDGFPSLLKLLHCSRQDALRLLSAGVAFFFNFAAFNVSLGHTSLTHAAIFESASSLWIVVGNLSLFAFGMASPVPKAHVIGILIGVLGMSLCLSDDGAQPSESAVPVSAFGDIAVDWWGNLGFIAAMKYVPAIVVAAFMLLGPFAATAEGMIVGVESMPGTLTIIGGLIIVCGSAIISVSEQASSTTFEL</sequence>
<accession>A0AB34KA89</accession>
<dbReference type="Proteomes" id="UP001515480">
    <property type="component" value="Unassembled WGS sequence"/>
</dbReference>